<dbReference type="OrthoDB" id="9816034at2"/>
<dbReference type="GO" id="GO:0071111">
    <property type="term" value="F:cyclic-guanylate-specific phosphodiesterase activity"/>
    <property type="evidence" value="ECO:0007669"/>
    <property type="project" value="InterPro"/>
</dbReference>
<protein>
    <submittedName>
        <fullName evidence="2">EAL domain-containing protein (Putative c-di-GMP-specific phosphodiesterase class I)</fullName>
    </submittedName>
</protein>
<dbReference type="InterPro" id="IPR029787">
    <property type="entry name" value="Nucleotide_cyclase"/>
</dbReference>
<proteinExistence type="predicted"/>
<dbReference type="Pfam" id="PF00990">
    <property type="entry name" value="GGDEF"/>
    <property type="match status" value="1"/>
</dbReference>
<organism evidence="2 3">
    <name type="scientific">Modicisalibacter xianhensis</name>
    <dbReference type="NCBI Taxonomy" id="442341"/>
    <lineage>
        <taxon>Bacteria</taxon>
        <taxon>Pseudomonadati</taxon>
        <taxon>Pseudomonadota</taxon>
        <taxon>Gammaproteobacteria</taxon>
        <taxon>Oceanospirillales</taxon>
        <taxon>Halomonadaceae</taxon>
        <taxon>Modicisalibacter</taxon>
    </lineage>
</organism>
<dbReference type="InterPro" id="IPR001633">
    <property type="entry name" value="EAL_dom"/>
</dbReference>
<dbReference type="InterPro" id="IPR035919">
    <property type="entry name" value="EAL_sf"/>
</dbReference>
<dbReference type="SMART" id="SM00267">
    <property type="entry name" value="GGDEF"/>
    <property type="match status" value="1"/>
</dbReference>
<dbReference type="SUPFAM" id="SSF55073">
    <property type="entry name" value="Nucleotide cyclase"/>
    <property type="match status" value="1"/>
</dbReference>
<evidence type="ECO:0000313" key="3">
    <source>
        <dbReference type="Proteomes" id="UP000294489"/>
    </source>
</evidence>
<name>A0A4R8FFQ1_9GAMM</name>
<dbReference type="SUPFAM" id="SSF141868">
    <property type="entry name" value="EAL domain-like"/>
    <property type="match status" value="1"/>
</dbReference>
<dbReference type="PANTHER" id="PTHR33121:SF79">
    <property type="entry name" value="CYCLIC DI-GMP PHOSPHODIESTERASE PDED-RELATED"/>
    <property type="match status" value="1"/>
</dbReference>
<evidence type="ECO:0000313" key="2">
    <source>
        <dbReference type="EMBL" id="TDX24794.1"/>
    </source>
</evidence>
<dbReference type="AlphaFoldDB" id="A0A4R8FFQ1"/>
<evidence type="ECO:0000259" key="1">
    <source>
        <dbReference type="PROSITE" id="PS50883"/>
    </source>
</evidence>
<dbReference type="Gene3D" id="3.20.20.450">
    <property type="entry name" value="EAL domain"/>
    <property type="match status" value="1"/>
</dbReference>
<dbReference type="InterPro" id="IPR011006">
    <property type="entry name" value="CheY-like_superfamily"/>
</dbReference>
<dbReference type="InterPro" id="IPR000160">
    <property type="entry name" value="GGDEF_dom"/>
</dbReference>
<dbReference type="PANTHER" id="PTHR33121">
    <property type="entry name" value="CYCLIC DI-GMP PHOSPHODIESTERASE PDEF"/>
    <property type="match status" value="1"/>
</dbReference>
<dbReference type="RefSeq" id="WP_134020045.1">
    <property type="nucleotide sequence ID" value="NZ_SOEC01000020.1"/>
</dbReference>
<sequence>MTQNHKDVFWRGIAESGCDSVSAISHRERILVLVGASGNRKQLVEHLKQRYQVIFPDEPGYAEGMLRDNPAGTSFDLAIVDLAGALRWHRRLAEARSHAQPVFLPAMLITSRKDLPRAMQTCDTLIDEFLLTPIEPNELTQRVAMLLRARRQALTQSTRLAYLTSHDQGSGLPNKTLFLDRLSQAIQDATVLGRKVFALTIHISLASVLKSLGNRALEEAGLVCCERLKAILGDNYSLARLATEEWALMLRAGASTKDVLEVFRSVQQLTATPLDIRGERVHISPNVGIAVYPDDAANASSLLDCAGAALARTERVQHPMFYSSTVQRQALAQIRTEAGLHEALAFDQFELWFQPKVNLKNRSLSSVEALIRWRLPSGDLVPPNNFIPLAEHNGLITCIDRWVLNKACESMQLWQTQGGPAQVAVNISAQHLVQDDFLTTIEQTLSHYDVPPTALELELTETALADLGQESLDKLWALRKKGVSIALDDFGTGYCSLNYIHKLPITTLKIDKCFIDNIVTDSADTAVTQTIVSLAKNFRLKLVAEGIETEEQCERLVRLQVETGQGYLFARPMPFVELQQWIGIADKLSPRDTKTPVISRERRTGCT</sequence>
<dbReference type="PROSITE" id="PS50883">
    <property type="entry name" value="EAL"/>
    <property type="match status" value="1"/>
</dbReference>
<feature type="domain" description="EAL" evidence="1">
    <location>
        <begin position="333"/>
        <end position="586"/>
    </location>
</feature>
<dbReference type="SUPFAM" id="SSF52172">
    <property type="entry name" value="CheY-like"/>
    <property type="match status" value="1"/>
</dbReference>
<dbReference type="SMART" id="SM00052">
    <property type="entry name" value="EAL"/>
    <property type="match status" value="1"/>
</dbReference>
<dbReference type="Gene3D" id="3.30.70.270">
    <property type="match status" value="1"/>
</dbReference>
<dbReference type="Pfam" id="PF00563">
    <property type="entry name" value="EAL"/>
    <property type="match status" value="1"/>
</dbReference>
<dbReference type="InterPro" id="IPR050706">
    <property type="entry name" value="Cyclic-di-GMP_PDE-like"/>
</dbReference>
<dbReference type="CDD" id="cd01948">
    <property type="entry name" value="EAL"/>
    <property type="match status" value="1"/>
</dbReference>
<dbReference type="EMBL" id="SOEC01000020">
    <property type="protein sequence ID" value="TDX24794.1"/>
    <property type="molecule type" value="Genomic_DNA"/>
</dbReference>
<comment type="caution">
    <text evidence="2">The sequence shown here is derived from an EMBL/GenBank/DDBJ whole genome shotgun (WGS) entry which is preliminary data.</text>
</comment>
<gene>
    <name evidence="2" type="ORF">DFO67_12039</name>
</gene>
<accession>A0A4R8FFQ1</accession>
<reference evidence="2 3" key="1">
    <citation type="submission" date="2019-03" db="EMBL/GenBank/DDBJ databases">
        <title>Freshwater and sediment microbial communities from various areas in North America, analyzing microbe dynamics in response to fracking.</title>
        <authorList>
            <person name="Lamendella R."/>
        </authorList>
    </citation>
    <scope>NUCLEOTIDE SEQUENCE [LARGE SCALE GENOMIC DNA]</scope>
    <source>
        <strain evidence="2 3">6_TX</strain>
    </source>
</reference>
<dbReference type="InterPro" id="IPR043128">
    <property type="entry name" value="Rev_trsase/Diguanyl_cyclase"/>
</dbReference>
<dbReference type="Proteomes" id="UP000294489">
    <property type="component" value="Unassembled WGS sequence"/>
</dbReference>